<evidence type="ECO:0000256" key="2">
    <source>
        <dbReference type="ARBA" id="ARBA00022448"/>
    </source>
</evidence>
<evidence type="ECO:0000256" key="4">
    <source>
        <dbReference type="ARBA" id="ARBA00022692"/>
    </source>
</evidence>
<evidence type="ECO:0000256" key="7">
    <source>
        <dbReference type="RuleBase" id="RU363032"/>
    </source>
</evidence>
<dbReference type="PANTHER" id="PTHR30043:SF1">
    <property type="entry name" value="ABC TRANSPORT SYSTEM PERMEASE PROTEIN P69"/>
    <property type="match status" value="1"/>
</dbReference>
<feature type="transmembrane region" description="Helical" evidence="7">
    <location>
        <begin position="23"/>
        <end position="40"/>
    </location>
</feature>
<keyword evidence="4 7" id="KW-0812">Transmembrane</keyword>
<feature type="transmembrane region" description="Helical" evidence="7">
    <location>
        <begin position="202"/>
        <end position="225"/>
    </location>
</feature>
<proteinExistence type="inferred from homology"/>
<comment type="caution">
    <text evidence="9">The sequence shown here is derived from an EMBL/GenBank/DDBJ whole genome shotgun (WGS) entry which is preliminary data.</text>
</comment>
<evidence type="ECO:0000259" key="8">
    <source>
        <dbReference type="PROSITE" id="PS50928"/>
    </source>
</evidence>
<accession>A0ABT1XK89</accession>
<evidence type="ECO:0000256" key="3">
    <source>
        <dbReference type="ARBA" id="ARBA00022475"/>
    </source>
</evidence>
<feature type="transmembrane region" description="Helical" evidence="7">
    <location>
        <begin position="156"/>
        <end position="176"/>
    </location>
</feature>
<evidence type="ECO:0000256" key="6">
    <source>
        <dbReference type="ARBA" id="ARBA00023136"/>
    </source>
</evidence>
<dbReference type="PANTHER" id="PTHR30043">
    <property type="entry name" value="PHOSPHONATES TRANSPORT SYSTEM PERMEASE PROTEIN"/>
    <property type="match status" value="1"/>
</dbReference>
<name>A0ABT1XK89_9BURK</name>
<protein>
    <submittedName>
        <fullName evidence="9">Phosphonate ABC transporter, permease protein PhnE</fullName>
    </submittedName>
</protein>
<keyword evidence="5 7" id="KW-1133">Transmembrane helix</keyword>
<gene>
    <name evidence="9" type="primary">phnE</name>
    <name evidence="9" type="ORF">NSP04_11520</name>
</gene>
<dbReference type="Pfam" id="PF00528">
    <property type="entry name" value="BPD_transp_1"/>
    <property type="match status" value="1"/>
</dbReference>
<evidence type="ECO:0000256" key="1">
    <source>
        <dbReference type="ARBA" id="ARBA00004651"/>
    </source>
</evidence>
<feature type="transmembrane region" description="Helical" evidence="7">
    <location>
        <begin position="309"/>
        <end position="329"/>
    </location>
</feature>
<feature type="domain" description="ABC transmembrane type-1" evidence="8">
    <location>
        <begin position="150"/>
        <end position="333"/>
    </location>
</feature>
<dbReference type="InterPro" id="IPR000515">
    <property type="entry name" value="MetI-like"/>
</dbReference>
<keyword evidence="6 7" id="KW-0472">Membrane</keyword>
<sequence>MSSKPIPMPPPGTELRWKLEAPYSAKHLLILIAVFALLLVTGHRTEMDKMVNMTSQAVGNLMGFNDDSQVVRGFSRVGDVMWPPIVATQEETNRLPDLDRENLPGFAYIETQEITTQRMNTDTLEMESVTETREVLVRPLGYVWDVFVKMIQTLEIAFWGTIISVVLSIPLAYFAAVNYSPNKFTYTATRGLISLLRSMPELIVALFLVLAYGFGPIAGVLALGFHAAGFLGKFYAEDIENADKKPQEALEAIGSGKLKTLWYGVIPQVFPQYIAYTAYILDRNLRMATVIGLVGAGGIGQELKGRFDLFQYGHVMTILIAIFIFVFVLDQLSARIRAKLI</sequence>
<evidence type="ECO:0000313" key="9">
    <source>
        <dbReference type="EMBL" id="MCR2747279.1"/>
    </source>
</evidence>
<evidence type="ECO:0000313" key="10">
    <source>
        <dbReference type="Proteomes" id="UP001165267"/>
    </source>
</evidence>
<dbReference type="EMBL" id="JANKHG010000018">
    <property type="protein sequence ID" value="MCR2747279.1"/>
    <property type="molecule type" value="Genomic_DNA"/>
</dbReference>
<dbReference type="InterPro" id="IPR005769">
    <property type="entry name" value="PhnE/PtxC"/>
</dbReference>
<dbReference type="PROSITE" id="PS50928">
    <property type="entry name" value="ABC_TM1"/>
    <property type="match status" value="1"/>
</dbReference>
<dbReference type="RefSeq" id="WP_257512501.1">
    <property type="nucleotide sequence ID" value="NZ_JANKHG010000018.1"/>
</dbReference>
<keyword evidence="3" id="KW-1003">Cell membrane</keyword>
<feature type="transmembrane region" description="Helical" evidence="7">
    <location>
        <begin position="285"/>
        <end position="303"/>
    </location>
</feature>
<dbReference type="Gene3D" id="1.10.3720.10">
    <property type="entry name" value="MetI-like"/>
    <property type="match status" value="1"/>
</dbReference>
<evidence type="ECO:0000256" key="5">
    <source>
        <dbReference type="ARBA" id="ARBA00022989"/>
    </source>
</evidence>
<keyword evidence="10" id="KW-1185">Reference proteome</keyword>
<comment type="similarity">
    <text evidence="7">Belongs to the binding-protein-dependent transport system permease family.</text>
</comment>
<dbReference type="SUPFAM" id="SSF161098">
    <property type="entry name" value="MetI-like"/>
    <property type="match status" value="1"/>
</dbReference>
<comment type="subcellular location">
    <subcellularLocation>
        <location evidence="1 7">Cell membrane</location>
        <topology evidence="1 7">Multi-pass membrane protein</topology>
    </subcellularLocation>
</comment>
<reference evidence="9" key="1">
    <citation type="submission" date="2022-07" db="EMBL/GenBank/DDBJ databases">
        <authorList>
            <person name="Xamxidin M."/>
        </authorList>
    </citation>
    <scope>NUCLEOTIDE SEQUENCE</scope>
    <source>
        <strain evidence="9">YS8-69</strain>
    </source>
</reference>
<dbReference type="NCBIfam" id="TIGR01097">
    <property type="entry name" value="PhnE"/>
    <property type="match status" value="1"/>
</dbReference>
<dbReference type="InterPro" id="IPR035906">
    <property type="entry name" value="MetI-like_sf"/>
</dbReference>
<dbReference type="CDD" id="cd06261">
    <property type="entry name" value="TM_PBP2"/>
    <property type="match status" value="1"/>
</dbReference>
<organism evidence="9 10">
    <name type="scientific">Limnobacter parvus</name>
    <dbReference type="NCBI Taxonomy" id="2939690"/>
    <lineage>
        <taxon>Bacteria</taxon>
        <taxon>Pseudomonadati</taxon>
        <taxon>Pseudomonadota</taxon>
        <taxon>Betaproteobacteria</taxon>
        <taxon>Burkholderiales</taxon>
        <taxon>Burkholderiaceae</taxon>
        <taxon>Limnobacter</taxon>
    </lineage>
</organism>
<dbReference type="Proteomes" id="UP001165267">
    <property type="component" value="Unassembled WGS sequence"/>
</dbReference>
<keyword evidence="2 7" id="KW-0813">Transport</keyword>